<dbReference type="Proteomes" id="UP000239290">
    <property type="component" value="Unassembled WGS sequence"/>
</dbReference>
<gene>
    <name evidence="1" type="ORF">C5613_35260</name>
</gene>
<name>A0A2S8IQS2_RHOOP</name>
<evidence type="ECO:0000313" key="2">
    <source>
        <dbReference type="Proteomes" id="UP000239290"/>
    </source>
</evidence>
<organism evidence="1 2">
    <name type="scientific">Rhodococcus opacus</name>
    <name type="common">Nocardia opaca</name>
    <dbReference type="NCBI Taxonomy" id="37919"/>
    <lineage>
        <taxon>Bacteria</taxon>
        <taxon>Bacillati</taxon>
        <taxon>Actinomycetota</taxon>
        <taxon>Actinomycetes</taxon>
        <taxon>Mycobacteriales</taxon>
        <taxon>Nocardiaceae</taxon>
        <taxon>Rhodococcus</taxon>
    </lineage>
</organism>
<evidence type="ECO:0000313" key="1">
    <source>
        <dbReference type="EMBL" id="PQP17131.1"/>
    </source>
</evidence>
<accession>A0A2S8IQS2</accession>
<comment type="caution">
    <text evidence="1">The sequence shown here is derived from an EMBL/GenBank/DDBJ whole genome shotgun (WGS) entry which is preliminary data.</text>
</comment>
<sequence length="81" mass="8532">MHLRSRLRAEVTAQNRIPSSSWESALCGHAVHDASDSITSAGLGDSDTRKLDTSVGFDAMAALQFSALRLQAGVGAEDDMA</sequence>
<proteinExistence type="predicted"/>
<protein>
    <submittedName>
        <fullName evidence="1">Uncharacterized protein</fullName>
    </submittedName>
</protein>
<dbReference type="AlphaFoldDB" id="A0A2S8IQS2"/>
<reference evidence="2" key="1">
    <citation type="submission" date="2018-02" db="EMBL/GenBank/DDBJ databases">
        <title>Draft genome sequencing of Rhodococcus opacus KU647198.</title>
        <authorList>
            <person name="Zheng B.-X."/>
        </authorList>
    </citation>
    <scope>NUCLEOTIDE SEQUENCE [LARGE SCALE GENOMIC DNA]</scope>
    <source>
        <strain evidence="2">04-OD7</strain>
    </source>
</reference>
<dbReference type="EMBL" id="PUIO01000059">
    <property type="protein sequence ID" value="PQP17131.1"/>
    <property type="molecule type" value="Genomic_DNA"/>
</dbReference>